<dbReference type="Pfam" id="PF07394">
    <property type="entry name" value="DUF1501"/>
    <property type="match status" value="1"/>
</dbReference>
<protein>
    <submittedName>
        <fullName evidence="1">DUF1501 domain-containing protein</fullName>
    </submittedName>
</protein>
<proteinExistence type="predicted"/>
<accession>A0A7X1AVT4</accession>
<dbReference type="RefSeq" id="WP_185691661.1">
    <property type="nucleotide sequence ID" value="NZ_JACHVA010000040.1"/>
</dbReference>
<keyword evidence="2" id="KW-1185">Reference proteome</keyword>
<gene>
    <name evidence="1" type="ORF">H5P30_03945</name>
</gene>
<evidence type="ECO:0000313" key="1">
    <source>
        <dbReference type="EMBL" id="MBC2600926.1"/>
    </source>
</evidence>
<dbReference type="PANTHER" id="PTHR43737:SF1">
    <property type="entry name" value="DUF1501 DOMAIN-CONTAINING PROTEIN"/>
    <property type="match status" value="1"/>
</dbReference>
<reference evidence="1 2" key="1">
    <citation type="submission" date="2020-07" db="EMBL/GenBank/DDBJ databases">
        <authorList>
            <person name="Feng X."/>
        </authorList>
    </citation>
    <scope>NUCLEOTIDE SEQUENCE [LARGE SCALE GENOMIC DNA]</scope>
    <source>
        <strain evidence="1 2">JCM14086</strain>
    </source>
</reference>
<organism evidence="1 2">
    <name type="scientific">Puniceicoccus vermicola</name>
    <dbReference type="NCBI Taxonomy" id="388746"/>
    <lineage>
        <taxon>Bacteria</taxon>
        <taxon>Pseudomonadati</taxon>
        <taxon>Verrucomicrobiota</taxon>
        <taxon>Opitutia</taxon>
        <taxon>Puniceicoccales</taxon>
        <taxon>Puniceicoccaceae</taxon>
        <taxon>Puniceicoccus</taxon>
    </lineage>
</organism>
<name>A0A7X1AVT4_9BACT</name>
<evidence type="ECO:0000313" key="2">
    <source>
        <dbReference type="Proteomes" id="UP000525652"/>
    </source>
</evidence>
<dbReference type="InterPro" id="IPR006311">
    <property type="entry name" value="TAT_signal"/>
</dbReference>
<dbReference type="InterPro" id="IPR010869">
    <property type="entry name" value="DUF1501"/>
</dbReference>
<sequence>MMDDAFLPRTTRREFLRASGKALGFLALSQVAPSFVARAAAVGSPRPDKDSTILVLVQLAGGNDGLNTVIPYEDDRYYNLRPTLGIPKNEVLPLGDTVGLHPSCSEMHRLFSEGKLSVLQNVGYPNPNRSHFRSMEIWETASDSDDLGQTGWISRFFDNACEGAPSEDPEGIYLTKQAPQVFDSENFLNIYGASNQLSGSRGGDRGLLESFALTEGKETPEPAHFLSHTYLDALAMDERIGRILKNNQSASPYPNSRLAKSLDNVARMIRAGLDTRVYFVSLGGFDTHSNQEGRQAKLLSELSGALLAFQNDLESDGLDSQVTTMTFSEFGRRPLENESKGTDHGTAAPLFVMGSGVKTPIYGDAPSLDVPENGDLSHEIDFRSVYASVLENWLNCPSEPVLGRPFETLPIV</sequence>
<dbReference type="AlphaFoldDB" id="A0A7X1AVT4"/>
<dbReference type="PANTHER" id="PTHR43737">
    <property type="entry name" value="BLL7424 PROTEIN"/>
    <property type="match status" value="1"/>
</dbReference>
<dbReference type="Proteomes" id="UP000525652">
    <property type="component" value="Unassembled WGS sequence"/>
</dbReference>
<dbReference type="PROSITE" id="PS51318">
    <property type="entry name" value="TAT"/>
    <property type="match status" value="1"/>
</dbReference>
<dbReference type="EMBL" id="JACHVA010000040">
    <property type="protein sequence ID" value="MBC2600926.1"/>
    <property type="molecule type" value="Genomic_DNA"/>
</dbReference>
<comment type="caution">
    <text evidence="1">The sequence shown here is derived from an EMBL/GenBank/DDBJ whole genome shotgun (WGS) entry which is preliminary data.</text>
</comment>